<proteinExistence type="predicted"/>
<accession>E6LRS6</accession>
<evidence type="ECO:0000313" key="1">
    <source>
        <dbReference type="EMBL" id="EFU75303.1"/>
    </source>
</evidence>
<protein>
    <submittedName>
        <fullName evidence="1">Uncharacterized protein</fullName>
    </submittedName>
</protein>
<sequence length="41" mass="5095">MDILGLYHLWLITFKIIFKKLLTEYEIKYILHSPLLRRTNF</sequence>
<dbReference type="HOGENOM" id="CLU_3272068_0_0_9"/>
<gene>
    <name evidence="1" type="ORF">HMPREF0381_2661</name>
</gene>
<dbReference type="AlphaFoldDB" id="E6LRS6"/>
<comment type="caution">
    <text evidence="1">The sequence shown here is derived from an EMBL/GenBank/DDBJ whole genome shotgun (WGS) entry which is preliminary data.</text>
</comment>
<dbReference type="EMBL" id="AEPW01000106">
    <property type="protein sequence ID" value="EFU75303.1"/>
    <property type="molecule type" value="Genomic_DNA"/>
</dbReference>
<evidence type="ECO:0000313" key="2">
    <source>
        <dbReference type="Proteomes" id="UP000003434"/>
    </source>
</evidence>
<organism evidence="1 2">
    <name type="scientific">Lachnoanaerobaculum saburreum DSM 3986</name>
    <dbReference type="NCBI Taxonomy" id="887325"/>
    <lineage>
        <taxon>Bacteria</taxon>
        <taxon>Bacillati</taxon>
        <taxon>Bacillota</taxon>
        <taxon>Clostridia</taxon>
        <taxon>Lachnospirales</taxon>
        <taxon>Lachnospiraceae</taxon>
        <taxon>Lachnoanaerobaculum</taxon>
    </lineage>
</organism>
<reference evidence="1 2" key="1">
    <citation type="submission" date="2010-12" db="EMBL/GenBank/DDBJ databases">
        <authorList>
            <person name="Muzny D."/>
            <person name="Qin X."/>
            <person name="Deng J."/>
            <person name="Jiang H."/>
            <person name="Liu Y."/>
            <person name="Qu J."/>
            <person name="Song X.-Z."/>
            <person name="Zhang L."/>
            <person name="Thornton R."/>
            <person name="Coyle M."/>
            <person name="Francisco L."/>
            <person name="Jackson L."/>
            <person name="Javaid M."/>
            <person name="Korchina V."/>
            <person name="Kovar C."/>
            <person name="Mata R."/>
            <person name="Mathew T."/>
            <person name="Ngo R."/>
            <person name="Nguyen L."/>
            <person name="Nguyen N."/>
            <person name="Okwuonu G."/>
            <person name="Ongeri F."/>
            <person name="Pham C."/>
            <person name="Simmons D."/>
            <person name="Wilczek-Boney K."/>
            <person name="Hale W."/>
            <person name="Jakkamsetti A."/>
            <person name="Pham P."/>
            <person name="Ruth R."/>
            <person name="San Lucas F."/>
            <person name="Warren J."/>
            <person name="Zhang J."/>
            <person name="Zhao Z."/>
            <person name="Zhou C."/>
            <person name="Zhu D."/>
            <person name="Lee S."/>
            <person name="Bess C."/>
            <person name="Blankenburg K."/>
            <person name="Forbes L."/>
            <person name="Fu Q."/>
            <person name="Gubbala S."/>
            <person name="Hirani K."/>
            <person name="Jayaseelan J.C."/>
            <person name="Lara F."/>
            <person name="Munidasa M."/>
            <person name="Palculict T."/>
            <person name="Patil S."/>
            <person name="Pu L.-L."/>
            <person name="Saada N."/>
            <person name="Tang L."/>
            <person name="Weissenberger G."/>
            <person name="Zhu Y."/>
            <person name="Hemphill L."/>
            <person name="Shang Y."/>
            <person name="Youmans B."/>
            <person name="Ayvaz T."/>
            <person name="Ross M."/>
            <person name="Santibanez J."/>
            <person name="Aqrawi P."/>
            <person name="Gross S."/>
            <person name="Joshi V."/>
            <person name="Fowler G."/>
            <person name="Nazareth L."/>
            <person name="Reid J."/>
            <person name="Worley K."/>
            <person name="Petrosino J."/>
            <person name="Highlander S."/>
            <person name="Gibbs R."/>
        </authorList>
    </citation>
    <scope>NUCLEOTIDE SEQUENCE [LARGE SCALE GENOMIC DNA]</scope>
    <source>
        <strain evidence="1 2">DSM 3986</strain>
    </source>
</reference>
<name>E6LRS6_9FIRM</name>
<dbReference type="Proteomes" id="UP000003434">
    <property type="component" value="Unassembled WGS sequence"/>
</dbReference>